<dbReference type="AlphaFoldDB" id="A0A438CZK7"/>
<name>A0A438CZK7_VITVI</name>
<organism evidence="2 3">
    <name type="scientific">Vitis vinifera</name>
    <name type="common">Grape</name>
    <dbReference type="NCBI Taxonomy" id="29760"/>
    <lineage>
        <taxon>Eukaryota</taxon>
        <taxon>Viridiplantae</taxon>
        <taxon>Streptophyta</taxon>
        <taxon>Embryophyta</taxon>
        <taxon>Tracheophyta</taxon>
        <taxon>Spermatophyta</taxon>
        <taxon>Magnoliopsida</taxon>
        <taxon>eudicotyledons</taxon>
        <taxon>Gunneridae</taxon>
        <taxon>Pentapetalae</taxon>
        <taxon>rosids</taxon>
        <taxon>Vitales</taxon>
        <taxon>Vitaceae</taxon>
        <taxon>Viteae</taxon>
        <taxon>Vitis</taxon>
    </lineage>
</organism>
<accession>A0A438CZK7</accession>
<dbReference type="EMBL" id="QGNW01001882">
    <property type="protein sequence ID" value="RVW28660.1"/>
    <property type="molecule type" value="Genomic_DNA"/>
</dbReference>
<dbReference type="CDD" id="cd09272">
    <property type="entry name" value="RNase_HI_RT_Ty1"/>
    <property type="match status" value="1"/>
</dbReference>
<evidence type="ECO:0000313" key="3">
    <source>
        <dbReference type="Proteomes" id="UP000288805"/>
    </source>
</evidence>
<dbReference type="PANTHER" id="PTHR23054:SF61">
    <property type="entry name" value="OS02G0153000 PROTEIN"/>
    <property type="match status" value="1"/>
</dbReference>
<comment type="caution">
    <text evidence="2">The sequence shown here is derived from an EMBL/GenBank/DDBJ whole genome shotgun (WGS) entry which is preliminary data.</text>
</comment>
<dbReference type="InterPro" id="IPR043502">
    <property type="entry name" value="DNA/RNA_pol_sf"/>
</dbReference>
<evidence type="ECO:0000313" key="2">
    <source>
        <dbReference type="EMBL" id="RVW28660.1"/>
    </source>
</evidence>
<dbReference type="PANTHER" id="PTHR23054">
    <property type="entry name" value="TERNARY COMPLEX FACTOR MIP1, LEUCINE-ZIPPER-RELATED"/>
    <property type="match status" value="1"/>
</dbReference>
<protein>
    <submittedName>
        <fullName evidence="2">Retrovirus-related Pol polyprotein from transposon RE1</fullName>
    </submittedName>
</protein>
<feature type="domain" description="DUF547" evidence="1">
    <location>
        <begin position="714"/>
        <end position="755"/>
    </location>
</feature>
<dbReference type="SUPFAM" id="SSF56672">
    <property type="entry name" value="DNA/RNA polymerases"/>
    <property type="match status" value="1"/>
</dbReference>
<dbReference type="Pfam" id="PF04784">
    <property type="entry name" value="DUF547"/>
    <property type="match status" value="1"/>
</dbReference>
<reference evidence="2 3" key="1">
    <citation type="journal article" date="2018" name="PLoS Genet.">
        <title>Population sequencing reveals clonal diversity and ancestral inbreeding in the grapevine cultivar Chardonnay.</title>
        <authorList>
            <person name="Roach M.J."/>
            <person name="Johnson D.L."/>
            <person name="Bohlmann J."/>
            <person name="van Vuuren H.J."/>
            <person name="Jones S.J."/>
            <person name="Pretorius I.S."/>
            <person name="Schmidt S.A."/>
            <person name="Borneman A.R."/>
        </authorList>
    </citation>
    <scope>NUCLEOTIDE SEQUENCE [LARGE SCALE GENOMIC DNA]</scope>
    <source>
        <strain evidence="3">cv. Chardonnay</strain>
        <tissue evidence="2">Leaf</tissue>
    </source>
</reference>
<dbReference type="Proteomes" id="UP000288805">
    <property type="component" value="Unassembled WGS sequence"/>
</dbReference>
<gene>
    <name evidence="2" type="primary">RE1_1755</name>
    <name evidence="2" type="ORF">CK203_081342</name>
</gene>
<sequence length="756" mass="86790">MELPRHASKLIEILERERIFDFLAGLRPEYDEVQNRLLGKDVVPDLHEVFSVIRDEENRRAMMLRSNNEPDQLSLKASHENTIGNKKNDRWCDFCNKDNHTREMCWRINRLLPHMDKKNQKGKTSPRRGKASILTQLALNLPNPLQLPPKTCPSRNINWSFSINCREKLRFLRQPCQKVLVENGSNILVHGKESVAINKDITLDFVLHVLEMGWCSKEVRSSYGVGLWKAIRSLWELVFCYISFMVGNERRVKLWKDKWLLNDWEIEIVECFLSRFQDKVVVVEGEDKSRSQQVLCGIHGFLLRSKKGIYVSQQKDILDLLNEVGMLGCKLETTPINPYHKLGVDPSRTPIDKGQYQRLVGKLIYLSYTQLDIVYVVGLVSQFMHTPMNYQMEVVTHILRYLKYTLGRGILFEKHDHYRVEAYINAGWGGSLTDVRSTSDYCTLVAGNLVTWRSKKQQVVSRSGVEAEFRAMALRICELMWLDILLKELHVKVDEPMRLYYDNKATISIAHNPVKELQKQLQEEIDLNLALASAAEHSSSPFSDSFQLPAKVTFSIFGPRALDSIAVLEITIIEPHGGDGEDGEMDDLPLWLDVNEDPSNDYFVENLWHHPNQLSEEMVQCMRDIFLFLADSSKLSSSEVVASPRGHLSYSSLASFSDSSILASLVDWTRSIGTYSMAAEVSWMSVGKKQLEYAAGAFKRFRLLVEQLARVNLSCMSCIERMAFWINLYNALIMHAYLAYGVPTSDIKLFSLMQKV</sequence>
<dbReference type="InterPro" id="IPR006869">
    <property type="entry name" value="DUF547"/>
</dbReference>
<evidence type="ECO:0000259" key="1">
    <source>
        <dbReference type="Pfam" id="PF04784"/>
    </source>
</evidence>
<proteinExistence type="predicted"/>